<name>A0A016SPK7_9BILA</name>
<dbReference type="OrthoDB" id="5895586at2759"/>
<organism evidence="1 2">
    <name type="scientific">Ancylostoma ceylanicum</name>
    <dbReference type="NCBI Taxonomy" id="53326"/>
    <lineage>
        <taxon>Eukaryota</taxon>
        <taxon>Metazoa</taxon>
        <taxon>Ecdysozoa</taxon>
        <taxon>Nematoda</taxon>
        <taxon>Chromadorea</taxon>
        <taxon>Rhabditida</taxon>
        <taxon>Rhabditina</taxon>
        <taxon>Rhabditomorpha</taxon>
        <taxon>Strongyloidea</taxon>
        <taxon>Ancylostomatidae</taxon>
        <taxon>Ancylostomatinae</taxon>
        <taxon>Ancylostoma</taxon>
    </lineage>
</organism>
<proteinExistence type="predicted"/>
<dbReference type="EMBL" id="JARK01001528">
    <property type="protein sequence ID" value="EYB92598.1"/>
    <property type="molecule type" value="Genomic_DNA"/>
</dbReference>
<dbReference type="Proteomes" id="UP000024635">
    <property type="component" value="Unassembled WGS sequence"/>
</dbReference>
<evidence type="ECO:0000313" key="1">
    <source>
        <dbReference type="EMBL" id="EYB92598.1"/>
    </source>
</evidence>
<evidence type="ECO:0000313" key="2">
    <source>
        <dbReference type="Proteomes" id="UP000024635"/>
    </source>
</evidence>
<gene>
    <name evidence="1" type="primary">Acey_s0192.g1366</name>
    <name evidence="1" type="ORF">Y032_0192g1366</name>
</gene>
<keyword evidence="2" id="KW-1185">Reference proteome</keyword>
<dbReference type="AlphaFoldDB" id="A0A016SPK7"/>
<sequence length="161" mass="18677">MPRSTRVPLGVFRLLRTKGEISKMDPSLAHRRNPLNQTLESPKWSTMLFLAKKFSVPCLSVTLTLKWKEMILVLGNRCPQEICDGVEADKRERIIVIFGLEEWGKDKPLLERQRHLEESVADILDTLKDDCLSKVTYRMGKYNYLKPDLSKFYCHPSRIGL</sequence>
<reference evidence="2" key="1">
    <citation type="journal article" date="2015" name="Nat. Genet.">
        <title>The genome and transcriptome of the zoonotic hookworm Ancylostoma ceylanicum identify infection-specific gene families.</title>
        <authorList>
            <person name="Schwarz E.M."/>
            <person name="Hu Y."/>
            <person name="Antoshechkin I."/>
            <person name="Miller M.M."/>
            <person name="Sternberg P.W."/>
            <person name="Aroian R.V."/>
        </authorList>
    </citation>
    <scope>NUCLEOTIDE SEQUENCE</scope>
    <source>
        <strain evidence="2">HY135</strain>
    </source>
</reference>
<comment type="caution">
    <text evidence="1">The sequence shown here is derived from an EMBL/GenBank/DDBJ whole genome shotgun (WGS) entry which is preliminary data.</text>
</comment>
<protein>
    <submittedName>
        <fullName evidence="1">Uncharacterized protein</fullName>
    </submittedName>
</protein>
<accession>A0A016SPK7</accession>